<dbReference type="PROSITE" id="PS01054">
    <property type="entry name" value="TRANSALDOLASE_1"/>
    <property type="match status" value="1"/>
</dbReference>
<dbReference type="EC" id="2.2.1.2" evidence="4 9"/>
<evidence type="ECO:0000256" key="2">
    <source>
        <dbReference type="ARBA" id="ARBA00004857"/>
    </source>
</evidence>
<dbReference type="PANTHER" id="PTHR10683:SF18">
    <property type="entry name" value="TRANSALDOLASE"/>
    <property type="match status" value="1"/>
</dbReference>
<dbReference type="RefSeq" id="WP_158348937.1">
    <property type="nucleotide sequence ID" value="NZ_LR025085.1"/>
</dbReference>
<name>A0A3B1DKP5_9GAMM</name>
<evidence type="ECO:0000256" key="8">
    <source>
        <dbReference type="ARBA" id="ARBA00048810"/>
    </source>
</evidence>
<comment type="subcellular location">
    <subcellularLocation>
        <location evidence="9">Cytoplasm</location>
    </subcellularLocation>
</comment>
<dbReference type="HAMAP" id="MF_00492">
    <property type="entry name" value="Transaldolase_1"/>
    <property type="match status" value="1"/>
</dbReference>
<keyword evidence="9" id="KW-0963">Cytoplasm</keyword>
<comment type="catalytic activity">
    <reaction evidence="8 9">
        <text>D-sedoheptulose 7-phosphate + D-glyceraldehyde 3-phosphate = D-erythrose 4-phosphate + beta-D-fructose 6-phosphate</text>
        <dbReference type="Rhea" id="RHEA:17053"/>
        <dbReference type="ChEBI" id="CHEBI:16897"/>
        <dbReference type="ChEBI" id="CHEBI:57483"/>
        <dbReference type="ChEBI" id="CHEBI:57634"/>
        <dbReference type="ChEBI" id="CHEBI:59776"/>
        <dbReference type="EC" id="2.2.1.2"/>
    </reaction>
</comment>
<dbReference type="Gene3D" id="3.20.20.70">
    <property type="entry name" value="Aldolase class I"/>
    <property type="match status" value="1"/>
</dbReference>
<sequence length="318" mass="36199">MDQLECLKKHTIVVVDSGDIDCIKKYRPNDATTNPTLILKSVLSKKYDYIINNAVQYAQKNGGSRLKKIQNACDMTAVGFGIEILKYIPGYISTEIDARLSFDKDLCIKRAIKIIQLYKDNGIDSSRVLIKLAATWECIQAAYELKKLGILCNLTLLFSFSQARACADAGVFLISPFIGRIYDWYQKFNDNSNYCVATDPGIVAFKKIFFYYKKYSYSTIIMGASFRTLEQVLELVGCDRLTISPDILEQIKISKYKIIKKLDSCQVSITNVKPTPILESEFRFLHNEDAMATEKLSEGIRQFSSDQMKLELFFSDKL</sequence>
<dbReference type="InterPro" id="IPR018225">
    <property type="entry name" value="Transaldolase_AS"/>
</dbReference>
<dbReference type="GO" id="GO:0005829">
    <property type="term" value="C:cytosol"/>
    <property type="evidence" value="ECO:0007669"/>
    <property type="project" value="TreeGrafter"/>
</dbReference>
<gene>
    <name evidence="10" type="primary">talA</name>
    <name evidence="9" type="synonym">tal</name>
    <name evidence="10" type="ORF">BUCINSTRO3249_0063</name>
</gene>
<comment type="function">
    <text evidence="1 9">Transaldolase is important for the balance of metabolites in the pentose-phosphate pathway.</text>
</comment>
<proteinExistence type="inferred from homology"/>
<dbReference type="OrthoDB" id="9809101at2"/>
<organism evidence="10 11">
    <name type="scientific">Buchnera aphidicola</name>
    <name type="common">Cinara strobi</name>
    <dbReference type="NCBI Taxonomy" id="1921549"/>
    <lineage>
        <taxon>Bacteria</taxon>
        <taxon>Pseudomonadati</taxon>
        <taxon>Pseudomonadota</taxon>
        <taxon>Gammaproteobacteria</taxon>
        <taxon>Enterobacterales</taxon>
        <taxon>Erwiniaceae</taxon>
        <taxon>Buchnera</taxon>
    </lineage>
</organism>
<dbReference type="Proteomes" id="UP000271849">
    <property type="component" value="Chromosome"/>
</dbReference>
<dbReference type="InterPro" id="IPR001585">
    <property type="entry name" value="TAL/FSA"/>
</dbReference>
<dbReference type="PANTHER" id="PTHR10683">
    <property type="entry name" value="TRANSALDOLASE"/>
    <property type="match status" value="1"/>
</dbReference>
<dbReference type="NCBIfam" id="NF009001">
    <property type="entry name" value="PRK12346.1"/>
    <property type="match status" value="1"/>
</dbReference>
<dbReference type="InterPro" id="IPR004730">
    <property type="entry name" value="Transaldolase_1"/>
</dbReference>
<protein>
    <recommendedName>
        <fullName evidence="4 9">Transaldolase</fullName>
        <ecNumber evidence="4 9">2.2.1.2</ecNumber>
    </recommendedName>
</protein>
<dbReference type="NCBIfam" id="TIGR00874">
    <property type="entry name" value="talAB"/>
    <property type="match status" value="1"/>
</dbReference>
<evidence type="ECO:0000256" key="6">
    <source>
        <dbReference type="ARBA" id="ARBA00023126"/>
    </source>
</evidence>
<evidence type="ECO:0000313" key="11">
    <source>
        <dbReference type="Proteomes" id="UP000271849"/>
    </source>
</evidence>
<evidence type="ECO:0000256" key="9">
    <source>
        <dbReference type="HAMAP-Rule" id="MF_00492"/>
    </source>
</evidence>
<keyword evidence="7 9" id="KW-0704">Schiff base</keyword>
<dbReference type="STRING" id="1921549.GCA_900128825_00062"/>
<dbReference type="GO" id="GO:0004801">
    <property type="term" value="F:transaldolase activity"/>
    <property type="evidence" value="ECO:0007669"/>
    <property type="project" value="UniProtKB-UniRule"/>
</dbReference>
<feature type="active site" description="Schiff-base intermediate with substrate" evidence="9">
    <location>
        <position position="131"/>
    </location>
</feature>
<evidence type="ECO:0000256" key="5">
    <source>
        <dbReference type="ARBA" id="ARBA00022679"/>
    </source>
</evidence>
<dbReference type="InterPro" id="IPR013785">
    <property type="entry name" value="Aldolase_TIM"/>
</dbReference>
<dbReference type="UniPathway" id="UPA00115">
    <property type="reaction ID" value="UER00414"/>
</dbReference>
<comment type="pathway">
    <text evidence="2 9">Carbohydrate degradation; pentose phosphate pathway; D-glyceraldehyde 3-phosphate and beta-D-fructose 6-phosphate from D-ribose 5-phosphate and D-xylulose 5-phosphate (non-oxidative stage): step 2/3.</text>
</comment>
<evidence type="ECO:0000256" key="7">
    <source>
        <dbReference type="ARBA" id="ARBA00023270"/>
    </source>
</evidence>
<dbReference type="EMBL" id="LR025085">
    <property type="protein sequence ID" value="VAX76291.1"/>
    <property type="molecule type" value="Genomic_DNA"/>
</dbReference>
<dbReference type="GO" id="GO:0005975">
    <property type="term" value="P:carbohydrate metabolic process"/>
    <property type="evidence" value="ECO:0007669"/>
    <property type="project" value="InterPro"/>
</dbReference>
<dbReference type="SUPFAM" id="SSF51569">
    <property type="entry name" value="Aldolase"/>
    <property type="match status" value="1"/>
</dbReference>
<comment type="similarity">
    <text evidence="3 9">Belongs to the transaldolase family. Type 1 subfamily.</text>
</comment>
<evidence type="ECO:0000256" key="4">
    <source>
        <dbReference type="ARBA" id="ARBA00013151"/>
    </source>
</evidence>
<dbReference type="AlphaFoldDB" id="A0A3B1DKP5"/>
<dbReference type="CDD" id="cd00957">
    <property type="entry name" value="Transaldolase_TalAB"/>
    <property type="match status" value="1"/>
</dbReference>
<keyword evidence="5 9" id="KW-0808">Transferase</keyword>
<dbReference type="FunFam" id="3.20.20.70:FF:000131">
    <property type="entry name" value="Transaldolase"/>
    <property type="match status" value="1"/>
</dbReference>
<keyword evidence="6 9" id="KW-0570">Pentose shunt</keyword>
<dbReference type="Pfam" id="PF00923">
    <property type="entry name" value="TAL_FSA"/>
    <property type="match status" value="1"/>
</dbReference>
<evidence type="ECO:0000313" key="10">
    <source>
        <dbReference type="EMBL" id="VAX76291.1"/>
    </source>
</evidence>
<dbReference type="GO" id="GO:0006098">
    <property type="term" value="P:pentose-phosphate shunt"/>
    <property type="evidence" value="ECO:0007669"/>
    <property type="project" value="UniProtKB-UniRule"/>
</dbReference>
<evidence type="ECO:0000256" key="3">
    <source>
        <dbReference type="ARBA" id="ARBA00008012"/>
    </source>
</evidence>
<accession>A0A3B1DKP5</accession>
<evidence type="ECO:0000256" key="1">
    <source>
        <dbReference type="ARBA" id="ARBA00003518"/>
    </source>
</evidence>
<reference evidence="11" key="1">
    <citation type="submission" date="2018-09" db="EMBL/GenBank/DDBJ databases">
        <authorList>
            <person name="Manzano-Marin A."/>
            <person name="Manzano-Marin A."/>
        </authorList>
    </citation>
    <scope>NUCLEOTIDE SEQUENCE [LARGE SCALE GENOMIC DNA]</scope>
    <source>
        <strain evidence="11">BuCistrobi</strain>
    </source>
</reference>